<name>A0ABD3RD17_9STRA</name>
<accession>A0ABD3RD17</accession>
<keyword evidence="8" id="KW-1185">Reference proteome</keyword>
<sequence>MRRHRLGTRGGRAVTVLALTHFPSSSSFSSSISNNAPTAFAFRDRPPAHGRTIRRSKGGAATRSYETLHRTEGGDLIPSKSTGTNPSWNDDDDTGDDYLTTKVDVATNDGDRNYVDSDNAWLSATRTLGSLFLRQEDAERATRNVDVFGRPLVGNDEDIVEGHPENSFARYMMDLKLQQEENNREMMTAAAMKHIIEPKIVNGATSREGMIPSHEATTGGLEIDQKISKELDENVVRLVISNEIMSDISTLPDDGDIFQGESLHHQGSVAGKDILRLSYPEHYEGRIGRDMRHLAVSIAASIENQWQWKLFFDEGGGVLPLLECIRDGARAVEDGKLDFVDGDVEGTNSLKEQHEASFAAACTACRALRDLSALSKDFAAVVTDDILKVNSMWSTCVVEGAGYDCSSGGLISDLLILLRHANEAEAFYQAPKKGRRRNRRASFGLSNRRQRRDARRRCGLYVVQLMLSMSVASDQAVTALRSTSGLIEAVVECSSYAPAVKFKRWILKPLNFVRRTIPGGQKKNQTRKDSWLEPGLTGQVQQSANKLLAAIGHNEWIPKLPGQKGLRVLCLDGGGTRGIAAVTTLRHLVDAMGGVEVCDAFDMIVGTSTGAIIAFLVGLRRESAADARIRYDTLIKRIFVKSLIGPIMLATTTASYDESNLMGVLNDILHDDGMLDSRANPGTKTFNDVCTVPLVTAVSSKMSSSPSQLCLLRNYNYGGGELPDSFTIDPNKARQRLGLEIDVAMETHVPPTPKRVAPIKCAPRTGKGSRYPGSFRVTQKIALRATTAAPTFFKPLLSFDELYCDGGIVASNPSAVAVHEARAVYPGVPLELLVSIGTGEFTEIKVPPRVGWDGVVAQILDSATDAEGVHHILEDVFGEEKGGTKMASTTYFRFNANVGRPDSGKFPIDEIDPGRLQELCDIVDAYMEEDEQKLKLKKLGDLIHPKSWIQRAIQCNIDKSA</sequence>
<evidence type="ECO:0000256" key="2">
    <source>
        <dbReference type="ARBA" id="ARBA00022963"/>
    </source>
</evidence>
<dbReference type="SUPFAM" id="SSF52151">
    <property type="entry name" value="FabD/lysophospholipase-like"/>
    <property type="match status" value="1"/>
</dbReference>
<keyword evidence="3 4" id="KW-0443">Lipid metabolism</keyword>
<feature type="short sequence motif" description="GXGXXG" evidence="4">
    <location>
        <begin position="573"/>
        <end position="578"/>
    </location>
</feature>
<feature type="active site" description="Proton acceptor" evidence="4">
    <location>
        <position position="805"/>
    </location>
</feature>
<dbReference type="Proteomes" id="UP001530377">
    <property type="component" value="Unassembled WGS sequence"/>
</dbReference>
<dbReference type="GO" id="GO:0016787">
    <property type="term" value="F:hydrolase activity"/>
    <property type="evidence" value="ECO:0007669"/>
    <property type="project" value="UniProtKB-UniRule"/>
</dbReference>
<evidence type="ECO:0000256" key="3">
    <source>
        <dbReference type="ARBA" id="ARBA00023098"/>
    </source>
</evidence>
<dbReference type="InterPro" id="IPR016035">
    <property type="entry name" value="Acyl_Trfase/lysoPLipase"/>
</dbReference>
<dbReference type="PANTHER" id="PTHR24185:SF1">
    <property type="entry name" value="CALCIUM-INDEPENDENT PHOSPHOLIPASE A2-GAMMA"/>
    <property type="match status" value="1"/>
</dbReference>
<dbReference type="AlphaFoldDB" id="A0ABD3RD17"/>
<feature type="short sequence motif" description="GXSXG" evidence="4">
    <location>
        <begin position="606"/>
        <end position="610"/>
    </location>
</feature>
<feature type="active site" description="Nucleophile" evidence="4">
    <location>
        <position position="608"/>
    </location>
</feature>
<feature type="region of interest" description="Disordered" evidence="5">
    <location>
        <begin position="39"/>
        <end position="95"/>
    </location>
</feature>
<feature type="domain" description="PNPLA" evidence="6">
    <location>
        <begin position="569"/>
        <end position="818"/>
    </location>
</feature>
<evidence type="ECO:0000259" key="6">
    <source>
        <dbReference type="PROSITE" id="PS51635"/>
    </source>
</evidence>
<dbReference type="InterPro" id="IPR002641">
    <property type="entry name" value="PNPLA_dom"/>
</dbReference>
<reference evidence="7 8" key="1">
    <citation type="submission" date="2024-10" db="EMBL/GenBank/DDBJ databases">
        <title>Updated reference genomes for cyclostephanoid diatoms.</title>
        <authorList>
            <person name="Roberts W.R."/>
            <person name="Alverson A.J."/>
        </authorList>
    </citation>
    <scope>NUCLEOTIDE SEQUENCE [LARGE SCALE GENOMIC DNA]</scope>
    <source>
        <strain evidence="7 8">AJA228-03</strain>
    </source>
</reference>
<keyword evidence="2 4" id="KW-0442">Lipid degradation</keyword>
<feature type="short sequence motif" description="DGA/G" evidence="4">
    <location>
        <begin position="805"/>
        <end position="807"/>
    </location>
</feature>
<protein>
    <recommendedName>
        <fullName evidence="6">PNPLA domain-containing protein</fullName>
    </recommendedName>
</protein>
<keyword evidence="1 4" id="KW-0378">Hydrolase</keyword>
<gene>
    <name evidence="7" type="ORF">ACHAXA_008752</name>
</gene>
<dbReference type="Pfam" id="PF01734">
    <property type="entry name" value="Patatin"/>
    <property type="match status" value="1"/>
</dbReference>
<evidence type="ECO:0000313" key="8">
    <source>
        <dbReference type="Proteomes" id="UP001530377"/>
    </source>
</evidence>
<dbReference type="PROSITE" id="PS51635">
    <property type="entry name" value="PNPLA"/>
    <property type="match status" value="1"/>
</dbReference>
<organism evidence="7 8">
    <name type="scientific">Cyclostephanos tholiformis</name>
    <dbReference type="NCBI Taxonomy" id="382380"/>
    <lineage>
        <taxon>Eukaryota</taxon>
        <taxon>Sar</taxon>
        <taxon>Stramenopiles</taxon>
        <taxon>Ochrophyta</taxon>
        <taxon>Bacillariophyta</taxon>
        <taxon>Coscinodiscophyceae</taxon>
        <taxon>Thalassiosirophycidae</taxon>
        <taxon>Stephanodiscales</taxon>
        <taxon>Stephanodiscaceae</taxon>
        <taxon>Cyclostephanos</taxon>
    </lineage>
</organism>
<dbReference type="PANTHER" id="PTHR24185">
    <property type="entry name" value="CALCIUM-INDEPENDENT PHOSPHOLIPASE A2-GAMMA"/>
    <property type="match status" value="1"/>
</dbReference>
<feature type="compositionally biased region" description="Polar residues" evidence="5">
    <location>
        <begin position="79"/>
        <end position="88"/>
    </location>
</feature>
<evidence type="ECO:0000313" key="7">
    <source>
        <dbReference type="EMBL" id="KAL3810902.1"/>
    </source>
</evidence>
<dbReference type="GO" id="GO:0016042">
    <property type="term" value="P:lipid catabolic process"/>
    <property type="evidence" value="ECO:0007669"/>
    <property type="project" value="UniProtKB-UniRule"/>
</dbReference>
<evidence type="ECO:0000256" key="5">
    <source>
        <dbReference type="SAM" id="MobiDB-lite"/>
    </source>
</evidence>
<proteinExistence type="predicted"/>
<comment type="caution">
    <text evidence="7">The sequence shown here is derived from an EMBL/GenBank/DDBJ whole genome shotgun (WGS) entry which is preliminary data.</text>
</comment>
<evidence type="ECO:0000256" key="1">
    <source>
        <dbReference type="ARBA" id="ARBA00022801"/>
    </source>
</evidence>
<dbReference type="Gene3D" id="3.40.1090.10">
    <property type="entry name" value="Cytosolic phospholipase A2 catalytic domain"/>
    <property type="match status" value="1"/>
</dbReference>
<evidence type="ECO:0000256" key="4">
    <source>
        <dbReference type="PROSITE-ProRule" id="PRU01161"/>
    </source>
</evidence>
<dbReference type="EMBL" id="JALLPB020000292">
    <property type="protein sequence ID" value="KAL3810902.1"/>
    <property type="molecule type" value="Genomic_DNA"/>
</dbReference>